<protein>
    <recommendedName>
        <fullName evidence="3">Pilus assembly protein PilO</fullName>
    </recommendedName>
</protein>
<reference evidence="1 2" key="1">
    <citation type="journal article" date="2016" name="Nat. Commun.">
        <title>Thousands of microbial genomes shed light on interconnected biogeochemical processes in an aquifer system.</title>
        <authorList>
            <person name="Anantharaman K."/>
            <person name="Brown C.T."/>
            <person name="Hug L.A."/>
            <person name="Sharon I."/>
            <person name="Castelle C.J."/>
            <person name="Probst A.J."/>
            <person name="Thomas B.C."/>
            <person name="Singh A."/>
            <person name="Wilkins M.J."/>
            <person name="Karaoz U."/>
            <person name="Brodie E.L."/>
            <person name="Williams K.H."/>
            <person name="Hubbard S.S."/>
            <person name="Banfield J.F."/>
        </authorList>
    </citation>
    <scope>NUCLEOTIDE SEQUENCE [LARGE SCALE GENOMIC DNA]</scope>
</reference>
<accession>A0A1F5XGZ3</accession>
<dbReference type="Gene3D" id="3.30.70.60">
    <property type="match status" value="1"/>
</dbReference>
<dbReference type="InterPro" id="IPR014717">
    <property type="entry name" value="Transl_elong_EF1B/ribsomal_bS6"/>
</dbReference>
<evidence type="ECO:0000313" key="2">
    <source>
        <dbReference type="Proteomes" id="UP000177346"/>
    </source>
</evidence>
<sequence length="185" mass="20564">MKVALTIIFLAAAVGLIFWAARPIWNDVLGLRAEIGVIEDTLARLHELEGLRDELLNAYNSIPRSKVERLYDLLPQKPDSGNILVALERIARDRGVRLRRVDFIKDSQAAAPQTAGPARIAVKEEAAANTISYSFTLSASYESFRSFLAALEKNLRVADVTDISFTGGSSNLFEFTLKAKSYYQR</sequence>
<evidence type="ECO:0008006" key="3">
    <source>
        <dbReference type="Google" id="ProtNLM"/>
    </source>
</evidence>
<dbReference type="Proteomes" id="UP000177346">
    <property type="component" value="Unassembled WGS sequence"/>
</dbReference>
<dbReference type="EMBL" id="MFIF01000006">
    <property type="protein sequence ID" value="OGF87205.1"/>
    <property type="molecule type" value="Genomic_DNA"/>
</dbReference>
<organism evidence="1 2">
    <name type="scientific">Candidatus Giovannonibacteria bacterium RIFCSPLOWO2_01_FULL_46_32</name>
    <dbReference type="NCBI Taxonomy" id="1798353"/>
    <lineage>
        <taxon>Bacteria</taxon>
        <taxon>Candidatus Giovannoniibacteriota</taxon>
    </lineage>
</organism>
<evidence type="ECO:0000313" key="1">
    <source>
        <dbReference type="EMBL" id="OGF87205.1"/>
    </source>
</evidence>
<dbReference type="AlphaFoldDB" id="A0A1F5XGZ3"/>
<name>A0A1F5XGZ3_9BACT</name>
<gene>
    <name evidence="1" type="ORF">A3B19_03140</name>
</gene>
<proteinExistence type="predicted"/>
<comment type="caution">
    <text evidence="1">The sequence shown here is derived from an EMBL/GenBank/DDBJ whole genome shotgun (WGS) entry which is preliminary data.</text>
</comment>